<keyword evidence="2" id="KW-1185">Reference proteome</keyword>
<dbReference type="GeneID" id="66740983"/>
<proteinExistence type="predicted"/>
<sequence length="119" mass="13829">MFTRQKKSLAKFAAESAGTVEAVEAFHREPVCELVFSVCDQEISQCIDLLYDAGHNIHNLKKYAPIEFRNYIYEEFLMRLEGPAADVQRELAREVFMDYLEMKLKFDMTVAREIIKMPG</sequence>
<gene>
    <name evidence="1" type="ORF">Psal009_01814</name>
</gene>
<reference evidence="1 2" key="1">
    <citation type="submission" date="2019-04" db="EMBL/GenBank/DDBJ databases">
        <title>Complete genome sequencing of Piscirickettsia salmonis strain Psal-009.</title>
        <authorList>
            <person name="Schober I."/>
            <person name="Bunk B."/>
            <person name="Sproer C."/>
            <person name="Carril G.P."/>
            <person name="Riedel T."/>
            <person name="Flores-Herrera P.A."/>
            <person name="Nourdin-Galindo G."/>
            <person name="Marshall S.H."/>
            <person name="Overmann J."/>
        </authorList>
    </citation>
    <scope>NUCLEOTIDE SEQUENCE [LARGE SCALE GENOMIC DNA]</scope>
    <source>
        <strain evidence="1 2">Psal-009</strain>
    </source>
</reference>
<accession>A0A9Q5VAQ9</accession>
<protein>
    <submittedName>
        <fullName evidence="1">Uncharacterized protein</fullName>
    </submittedName>
</protein>
<dbReference type="AlphaFoldDB" id="A0A9Q5VAQ9"/>
<evidence type="ECO:0000313" key="1">
    <source>
        <dbReference type="EMBL" id="QGO05917.1"/>
    </source>
</evidence>
<dbReference type="RefSeq" id="WP_016212267.1">
    <property type="nucleotide sequence ID" value="NZ_CP012413.1"/>
</dbReference>
<evidence type="ECO:0000313" key="2">
    <source>
        <dbReference type="Proteomes" id="UP000422232"/>
    </source>
</evidence>
<dbReference type="EMBL" id="CP038908">
    <property type="protein sequence ID" value="QGO05917.1"/>
    <property type="molecule type" value="Genomic_DNA"/>
</dbReference>
<dbReference type="Proteomes" id="UP000422232">
    <property type="component" value="Chromosome"/>
</dbReference>
<name>A0A9Q5VAQ9_PISSA</name>
<organism evidence="1 2">
    <name type="scientific">Piscirickettsia salmonis</name>
    <dbReference type="NCBI Taxonomy" id="1238"/>
    <lineage>
        <taxon>Bacteria</taxon>
        <taxon>Pseudomonadati</taxon>
        <taxon>Pseudomonadota</taxon>
        <taxon>Gammaproteobacteria</taxon>
        <taxon>Thiotrichales</taxon>
        <taxon>Piscirickettsiaceae</taxon>
        <taxon>Piscirickettsia</taxon>
    </lineage>
</organism>